<name>A0AA39RAT3_ACESA</name>
<gene>
    <name evidence="2" type="ORF">LWI29_003217</name>
</gene>
<proteinExistence type="predicted"/>
<protein>
    <submittedName>
        <fullName evidence="2">Uncharacterized protein</fullName>
    </submittedName>
</protein>
<accession>A0AA39RAT3</accession>
<evidence type="ECO:0000313" key="3">
    <source>
        <dbReference type="Proteomes" id="UP001168877"/>
    </source>
</evidence>
<dbReference type="AlphaFoldDB" id="A0AA39RAT3"/>
<reference evidence="2" key="2">
    <citation type="submission" date="2023-06" db="EMBL/GenBank/DDBJ databases">
        <authorList>
            <person name="Swenson N.G."/>
            <person name="Wegrzyn J.L."/>
            <person name="Mcevoy S.L."/>
        </authorList>
    </citation>
    <scope>NUCLEOTIDE SEQUENCE</scope>
    <source>
        <strain evidence="2">NS2018</strain>
        <tissue evidence="2">Leaf</tissue>
    </source>
</reference>
<dbReference type="EMBL" id="JAUESC010000388">
    <property type="protein sequence ID" value="KAK0570560.1"/>
    <property type="molecule type" value="Genomic_DNA"/>
</dbReference>
<feature type="compositionally biased region" description="Polar residues" evidence="1">
    <location>
        <begin position="80"/>
        <end position="103"/>
    </location>
</feature>
<sequence>MPPTSGPVLSLSSSQSPTDFVPISIRASSGTTAAVIENSGVVENVNALPARVPSSNLCPTSTHGMVTRSRTGKECKDATLTTDVSDTGQAHSKSATAPTNTRVPNDDLRSVSTASIGGRRSQISTTSRRRWTWRSNEEESDLLQSKVINIDLLQWRSSMLITTISFDWRRPSNSRRKNHRQRNLRELILKSKLQSC</sequence>
<feature type="region of interest" description="Disordered" evidence="1">
    <location>
        <begin position="80"/>
        <end position="127"/>
    </location>
</feature>
<keyword evidence="3" id="KW-1185">Reference proteome</keyword>
<dbReference type="Proteomes" id="UP001168877">
    <property type="component" value="Unassembled WGS sequence"/>
</dbReference>
<evidence type="ECO:0000256" key="1">
    <source>
        <dbReference type="SAM" id="MobiDB-lite"/>
    </source>
</evidence>
<evidence type="ECO:0000313" key="2">
    <source>
        <dbReference type="EMBL" id="KAK0570560.1"/>
    </source>
</evidence>
<organism evidence="2 3">
    <name type="scientific">Acer saccharum</name>
    <name type="common">Sugar maple</name>
    <dbReference type="NCBI Taxonomy" id="4024"/>
    <lineage>
        <taxon>Eukaryota</taxon>
        <taxon>Viridiplantae</taxon>
        <taxon>Streptophyta</taxon>
        <taxon>Embryophyta</taxon>
        <taxon>Tracheophyta</taxon>
        <taxon>Spermatophyta</taxon>
        <taxon>Magnoliopsida</taxon>
        <taxon>eudicotyledons</taxon>
        <taxon>Gunneridae</taxon>
        <taxon>Pentapetalae</taxon>
        <taxon>rosids</taxon>
        <taxon>malvids</taxon>
        <taxon>Sapindales</taxon>
        <taxon>Sapindaceae</taxon>
        <taxon>Hippocastanoideae</taxon>
        <taxon>Acereae</taxon>
        <taxon>Acer</taxon>
    </lineage>
</organism>
<reference evidence="2" key="1">
    <citation type="journal article" date="2022" name="Plant J.">
        <title>Strategies of tolerance reflected in two North American maple genomes.</title>
        <authorList>
            <person name="McEvoy S.L."/>
            <person name="Sezen U.U."/>
            <person name="Trouern-Trend A."/>
            <person name="McMahon S.M."/>
            <person name="Schaberg P.G."/>
            <person name="Yang J."/>
            <person name="Wegrzyn J.L."/>
            <person name="Swenson N.G."/>
        </authorList>
    </citation>
    <scope>NUCLEOTIDE SEQUENCE</scope>
    <source>
        <strain evidence="2">NS2018</strain>
    </source>
</reference>
<comment type="caution">
    <text evidence="2">The sequence shown here is derived from an EMBL/GenBank/DDBJ whole genome shotgun (WGS) entry which is preliminary data.</text>
</comment>